<keyword evidence="2" id="KW-1185">Reference proteome</keyword>
<dbReference type="HOGENOM" id="CLU_2224269_0_0_1"/>
<name>A0A0C9YWU0_9AGAM</name>
<protein>
    <submittedName>
        <fullName evidence="1">Unplaced genomic scaffold scaffold_69, whole genome shotgun sequence</fullName>
    </submittedName>
</protein>
<sequence length="106" mass="11994">MRLSTQCEVFEGSLAHQSDSATFPDMFSTWLEPRAGDKVDNGTHWHCMPIMARTVQDACTTDGRRERLDHPRTLVARACEALRASTVPCAALHRYTSVCFHWDVDI</sequence>
<dbReference type="EMBL" id="KN833753">
    <property type="protein sequence ID" value="KIK21271.1"/>
    <property type="molecule type" value="Genomic_DNA"/>
</dbReference>
<accession>A0A0C9YWU0</accession>
<organism evidence="1 2">
    <name type="scientific">Pisolithus microcarpus 441</name>
    <dbReference type="NCBI Taxonomy" id="765257"/>
    <lineage>
        <taxon>Eukaryota</taxon>
        <taxon>Fungi</taxon>
        <taxon>Dikarya</taxon>
        <taxon>Basidiomycota</taxon>
        <taxon>Agaricomycotina</taxon>
        <taxon>Agaricomycetes</taxon>
        <taxon>Agaricomycetidae</taxon>
        <taxon>Boletales</taxon>
        <taxon>Sclerodermatineae</taxon>
        <taxon>Pisolithaceae</taxon>
        <taxon>Pisolithus</taxon>
    </lineage>
</organism>
<evidence type="ECO:0000313" key="2">
    <source>
        <dbReference type="Proteomes" id="UP000054018"/>
    </source>
</evidence>
<gene>
    <name evidence="1" type="ORF">PISMIDRAFT_547282</name>
</gene>
<reference evidence="1 2" key="1">
    <citation type="submission" date="2014-04" db="EMBL/GenBank/DDBJ databases">
        <authorList>
            <consortium name="DOE Joint Genome Institute"/>
            <person name="Kuo A."/>
            <person name="Kohler A."/>
            <person name="Costa M.D."/>
            <person name="Nagy L.G."/>
            <person name="Floudas D."/>
            <person name="Copeland A."/>
            <person name="Barry K.W."/>
            <person name="Cichocki N."/>
            <person name="Veneault-Fourrey C."/>
            <person name="LaButti K."/>
            <person name="Lindquist E.A."/>
            <person name="Lipzen A."/>
            <person name="Lundell T."/>
            <person name="Morin E."/>
            <person name="Murat C."/>
            <person name="Sun H."/>
            <person name="Tunlid A."/>
            <person name="Henrissat B."/>
            <person name="Grigoriev I.V."/>
            <person name="Hibbett D.S."/>
            <person name="Martin F."/>
            <person name="Nordberg H.P."/>
            <person name="Cantor M.N."/>
            <person name="Hua S.X."/>
        </authorList>
    </citation>
    <scope>NUCLEOTIDE SEQUENCE [LARGE SCALE GENOMIC DNA]</scope>
    <source>
        <strain evidence="1 2">441</strain>
    </source>
</reference>
<proteinExistence type="predicted"/>
<dbReference type="OrthoDB" id="10394897at2759"/>
<reference evidence="2" key="2">
    <citation type="submission" date="2015-01" db="EMBL/GenBank/DDBJ databases">
        <title>Evolutionary Origins and Diversification of the Mycorrhizal Mutualists.</title>
        <authorList>
            <consortium name="DOE Joint Genome Institute"/>
            <consortium name="Mycorrhizal Genomics Consortium"/>
            <person name="Kohler A."/>
            <person name="Kuo A."/>
            <person name="Nagy L.G."/>
            <person name="Floudas D."/>
            <person name="Copeland A."/>
            <person name="Barry K.W."/>
            <person name="Cichocki N."/>
            <person name="Veneault-Fourrey C."/>
            <person name="LaButti K."/>
            <person name="Lindquist E.A."/>
            <person name="Lipzen A."/>
            <person name="Lundell T."/>
            <person name="Morin E."/>
            <person name="Murat C."/>
            <person name="Riley R."/>
            <person name="Ohm R."/>
            <person name="Sun H."/>
            <person name="Tunlid A."/>
            <person name="Henrissat B."/>
            <person name="Grigoriev I.V."/>
            <person name="Hibbett D.S."/>
            <person name="Martin F."/>
        </authorList>
    </citation>
    <scope>NUCLEOTIDE SEQUENCE [LARGE SCALE GENOMIC DNA]</scope>
    <source>
        <strain evidence="2">441</strain>
    </source>
</reference>
<dbReference type="Proteomes" id="UP000054018">
    <property type="component" value="Unassembled WGS sequence"/>
</dbReference>
<dbReference type="AlphaFoldDB" id="A0A0C9YWU0"/>
<evidence type="ECO:0000313" key="1">
    <source>
        <dbReference type="EMBL" id="KIK21271.1"/>
    </source>
</evidence>